<accession>A0A813FD32</accession>
<gene>
    <name evidence="1" type="ORF">PGLA1383_LOCUS26248</name>
</gene>
<dbReference type="AlphaFoldDB" id="A0A813FD32"/>
<comment type="caution">
    <text evidence="1">The sequence shown here is derived from an EMBL/GenBank/DDBJ whole genome shotgun (WGS) entry which is preliminary data.</text>
</comment>
<sequence>RVFWARRKHTESFSWHYSLHRGRMEHVVSNVLDLSLRTFRTCTPDSRASKSLRELIRGLGYTVNDRGDLAGINWEDWKVFKREQAFESDTSYLKGLIAASFGDNFFIGSYGAVPRELDMSGKSASEATDRNMQRLEDQVLAMDRDRLPPRQTVVFLDSAGNVPEDVGSYIEFVCGQQPRQEPIKLTTGEACQLVLLDGFEREADRWQPLKSRKAAPQLVSPLRLPAEFNLLFQYEKAMRDLLRSRANNGWTYGAVSIHHPHILHWEWMQPSFSAKKTPMRVESGFDRKNGVGVIAYVQRLEEGRLKRVACFAVSASVRGGDQPNRNFPEGVTTLASGHIAFVLATASLDLSQLGLRRFGFTTTGSFAIFHRCVELPPGCVDKARWEKIRALRTALRAELEVSEADSGDAKWRSAAPVIWDSGVMKRAWELHQ</sequence>
<dbReference type="EMBL" id="CAJNNV010022885">
    <property type="protein sequence ID" value="CAE8608385.1"/>
    <property type="molecule type" value="Genomic_DNA"/>
</dbReference>
<organism evidence="1 2">
    <name type="scientific">Polarella glacialis</name>
    <name type="common">Dinoflagellate</name>
    <dbReference type="NCBI Taxonomy" id="89957"/>
    <lineage>
        <taxon>Eukaryota</taxon>
        <taxon>Sar</taxon>
        <taxon>Alveolata</taxon>
        <taxon>Dinophyceae</taxon>
        <taxon>Suessiales</taxon>
        <taxon>Suessiaceae</taxon>
        <taxon>Polarella</taxon>
    </lineage>
</organism>
<feature type="non-terminal residue" evidence="1">
    <location>
        <position position="1"/>
    </location>
</feature>
<protein>
    <submittedName>
        <fullName evidence="1">Uncharacterized protein</fullName>
    </submittedName>
</protein>
<dbReference type="OrthoDB" id="10302005at2759"/>
<evidence type="ECO:0000313" key="2">
    <source>
        <dbReference type="Proteomes" id="UP000654075"/>
    </source>
</evidence>
<evidence type="ECO:0000313" key="1">
    <source>
        <dbReference type="EMBL" id="CAE8608385.1"/>
    </source>
</evidence>
<dbReference type="Proteomes" id="UP000654075">
    <property type="component" value="Unassembled WGS sequence"/>
</dbReference>
<reference evidence="1" key="1">
    <citation type="submission" date="2021-02" db="EMBL/GenBank/DDBJ databases">
        <authorList>
            <person name="Dougan E. K."/>
            <person name="Rhodes N."/>
            <person name="Thang M."/>
            <person name="Chan C."/>
        </authorList>
    </citation>
    <scope>NUCLEOTIDE SEQUENCE</scope>
</reference>
<keyword evidence="2" id="KW-1185">Reference proteome</keyword>
<name>A0A813FD32_POLGL</name>
<feature type="non-terminal residue" evidence="1">
    <location>
        <position position="432"/>
    </location>
</feature>
<proteinExistence type="predicted"/>